<dbReference type="Gene3D" id="3.40.50.880">
    <property type="match status" value="1"/>
</dbReference>
<dbReference type="InterPro" id="IPR029062">
    <property type="entry name" value="Class_I_gatase-like"/>
</dbReference>
<gene>
    <name evidence="5" type="ORF">GO485_01100</name>
    <name evidence="6" type="ORF">IP92_02961</name>
</gene>
<reference evidence="5 8" key="3">
    <citation type="submission" date="2019-12" db="EMBL/GenBank/DDBJ databases">
        <title>Draft Genome Sequences of Six Type Strains of the Genus Massilia.</title>
        <authorList>
            <person name="Miess H."/>
            <person name="Frediansyah A."/>
            <person name="Goeker M."/>
            <person name="Gross H."/>
        </authorList>
    </citation>
    <scope>NUCLEOTIDE SEQUENCE [LARGE SCALE GENOMIC DNA]</scope>
    <source>
        <strain evidence="5 8">DSM 26639</strain>
    </source>
</reference>
<dbReference type="OrthoDB" id="9799980at2"/>
<evidence type="ECO:0000313" key="8">
    <source>
        <dbReference type="Proteomes" id="UP000437862"/>
    </source>
</evidence>
<dbReference type="Pfam" id="PF03575">
    <property type="entry name" value="Peptidase_S51"/>
    <property type="match status" value="1"/>
</dbReference>
<organism evidence="6 7">
    <name type="scientific">Pseudoduganella flava</name>
    <dbReference type="NCBI Taxonomy" id="871742"/>
    <lineage>
        <taxon>Bacteria</taxon>
        <taxon>Pseudomonadati</taxon>
        <taxon>Pseudomonadota</taxon>
        <taxon>Betaproteobacteria</taxon>
        <taxon>Burkholderiales</taxon>
        <taxon>Oxalobacteraceae</taxon>
        <taxon>Telluria group</taxon>
        <taxon>Pseudoduganella</taxon>
    </lineage>
</organism>
<protein>
    <submittedName>
        <fullName evidence="5 6">Cyanophycinase</fullName>
    </submittedName>
</protein>
<evidence type="ECO:0000313" key="7">
    <source>
        <dbReference type="Proteomes" id="UP000315112"/>
    </source>
</evidence>
<accession>A0A562PQ85</accession>
<comment type="similarity">
    <text evidence="1">Belongs to the peptidase S51 family.</text>
</comment>
<dbReference type="Proteomes" id="UP000437862">
    <property type="component" value="Chromosome"/>
</dbReference>
<name>A0A562PQ85_9BURK</name>
<keyword evidence="4" id="KW-0720">Serine protease</keyword>
<evidence type="ECO:0000256" key="2">
    <source>
        <dbReference type="ARBA" id="ARBA00022670"/>
    </source>
</evidence>
<reference evidence="6" key="2">
    <citation type="submission" date="2019-07" db="EMBL/GenBank/DDBJ databases">
        <authorList>
            <person name="Whitman W."/>
            <person name="Huntemann M."/>
            <person name="Clum A."/>
            <person name="Pillay M."/>
            <person name="Palaniappan K."/>
            <person name="Varghese N."/>
            <person name="Mikhailova N."/>
            <person name="Stamatis D."/>
            <person name="Reddy T."/>
            <person name="Daum C."/>
            <person name="Shapiro N."/>
            <person name="Ivanova N."/>
            <person name="Kyrpides N."/>
            <person name="Woyke T."/>
        </authorList>
    </citation>
    <scope>NUCLEOTIDE SEQUENCE</scope>
    <source>
        <strain evidence="6">CGMCC 1.10685</strain>
    </source>
</reference>
<dbReference type="InterPro" id="IPR005320">
    <property type="entry name" value="Peptidase_S51"/>
</dbReference>
<keyword evidence="8" id="KW-1185">Reference proteome</keyword>
<sequence length="391" mass="42155">MISRYRRNPVIVLLLVFFLSVRMQRVQAQGIGYTYYSVGDPTIPVAVPPDQARSGMVLMGGGPDVDKAFRWMIRRAGIRPGTGGRFVVLRASGAGAYNPYIYYSGPGERTDEPAERDWVGGAALGLSSVETLVIPSRAAANNPFVNEIVSRAHAVFIAGGDQSRYIRFWKDTALDRTLMELLNKNVPIGGTSAGLAILGQYSFSALQGGIDSTAALANPFDPRITIDPDPRDKSKSFLAPAPLVGVLTDSHFDRRKRMGRLIAFLARLGGATGAAGCLGGVPAAAGIEGETSIRGIGVSEQTALLVESTPDGKDFIARRVRNTWSDNEGAVYFVRPLAPPRECDAGVPLSIQQIEIRKLSDSDSVFNLSDWSGIDAYIVNVEEGRFDRSPY</sequence>
<keyword evidence="2" id="KW-0645">Protease</keyword>
<dbReference type="Proteomes" id="UP000315112">
    <property type="component" value="Unassembled WGS sequence"/>
</dbReference>
<proteinExistence type="inferred from homology"/>
<evidence type="ECO:0000256" key="3">
    <source>
        <dbReference type="ARBA" id="ARBA00022801"/>
    </source>
</evidence>
<dbReference type="PANTHER" id="PTHR36175">
    <property type="entry name" value="CYANOPHYCINASE"/>
    <property type="match status" value="1"/>
</dbReference>
<reference evidence="6 7" key="1">
    <citation type="journal article" date="2015" name="Stand. Genomic Sci.">
        <title>Genomic Encyclopedia of Bacterial and Archaeal Type Strains, Phase III: the genomes of soil and plant-associated and newly described type strains.</title>
        <authorList>
            <person name="Whitman W.B."/>
            <person name="Woyke T."/>
            <person name="Klenk H.P."/>
            <person name="Zhou Y."/>
            <person name="Lilburn T.G."/>
            <person name="Beck B.J."/>
            <person name="De Vos P."/>
            <person name="Vandamme P."/>
            <person name="Eisen J.A."/>
            <person name="Garrity G."/>
            <person name="Hugenholtz P."/>
            <person name="Kyrpides N.C."/>
        </authorList>
    </citation>
    <scope>NUCLEOTIDE SEQUENCE [LARGE SCALE GENOMIC DNA]</scope>
    <source>
        <strain evidence="6 7">CGMCC 1.10685</strain>
    </source>
</reference>
<dbReference type="EMBL" id="CP046904">
    <property type="protein sequence ID" value="QGZ37789.1"/>
    <property type="molecule type" value="Genomic_DNA"/>
</dbReference>
<dbReference type="CDD" id="cd03145">
    <property type="entry name" value="GAT1_cyanophycinase"/>
    <property type="match status" value="1"/>
</dbReference>
<evidence type="ECO:0000313" key="6">
    <source>
        <dbReference type="EMBL" id="TWI46602.1"/>
    </source>
</evidence>
<dbReference type="RefSeq" id="WP_145876191.1">
    <property type="nucleotide sequence ID" value="NZ_CP046904.1"/>
</dbReference>
<dbReference type="GO" id="GO:0006508">
    <property type="term" value="P:proteolysis"/>
    <property type="evidence" value="ECO:0007669"/>
    <property type="project" value="UniProtKB-KW"/>
</dbReference>
<dbReference type="AlphaFoldDB" id="A0A562PQ85"/>
<dbReference type="SUPFAM" id="SSF52317">
    <property type="entry name" value="Class I glutamine amidotransferase-like"/>
    <property type="match status" value="1"/>
</dbReference>
<evidence type="ECO:0000256" key="4">
    <source>
        <dbReference type="ARBA" id="ARBA00022825"/>
    </source>
</evidence>
<keyword evidence="3" id="KW-0378">Hydrolase</keyword>
<dbReference type="GO" id="GO:0008236">
    <property type="term" value="F:serine-type peptidase activity"/>
    <property type="evidence" value="ECO:0007669"/>
    <property type="project" value="UniProtKB-KW"/>
</dbReference>
<dbReference type="EMBL" id="VLKW01000005">
    <property type="protein sequence ID" value="TWI46602.1"/>
    <property type="molecule type" value="Genomic_DNA"/>
</dbReference>
<dbReference type="PANTHER" id="PTHR36175:SF1">
    <property type="entry name" value="CYANOPHYCINASE"/>
    <property type="match status" value="1"/>
</dbReference>
<evidence type="ECO:0000313" key="5">
    <source>
        <dbReference type="EMBL" id="QGZ37789.1"/>
    </source>
</evidence>
<evidence type="ECO:0000256" key="1">
    <source>
        <dbReference type="ARBA" id="ARBA00006534"/>
    </source>
</evidence>